<dbReference type="PROSITE" id="PS50125">
    <property type="entry name" value="GUANYLATE_CYCLASE_2"/>
    <property type="match status" value="1"/>
</dbReference>
<evidence type="ECO:0000256" key="3">
    <source>
        <dbReference type="ARBA" id="ARBA00023136"/>
    </source>
</evidence>
<name>A0A271J5A2_9BACT</name>
<proteinExistence type="predicted"/>
<dbReference type="SMART" id="SM00044">
    <property type="entry name" value="CYCc"/>
    <property type="match status" value="1"/>
</dbReference>
<dbReference type="PANTHER" id="PTHR43081">
    <property type="entry name" value="ADENYLATE CYCLASE, TERMINAL-DIFFERENTIATION SPECIFIC-RELATED"/>
    <property type="match status" value="1"/>
</dbReference>
<dbReference type="InterPro" id="IPR003018">
    <property type="entry name" value="GAF"/>
</dbReference>
<dbReference type="Proteomes" id="UP000216339">
    <property type="component" value="Unassembled WGS sequence"/>
</dbReference>
<dbReference type="Gene3D" id="3.30.450.40">
    <property type="match status" value="1"/>
</dbReference>
<dbReference type="Gene3D" id="3.30.70.1230">
    <property type="entry name" value="Nucleotide cyclase"/>
    <property type="match status" value="1"/>
</dbReference>
<evidence type="ECO:0000256" key="1">
    <source>
        <dbReference type="ARBA" id="ARBA00004651"/>
    </source>
</evidence>
<comment type="subcellular location">
    <subcellularLocation>
        <location evidence="1">Cell membrane</location>
        <topology evidence="1">Multi-pass membrane protein</topology>
    </subcellularLocation>
</comment>
<dbReference type="InterPro" id="IPR001054">
    <property type="entry name" value="A/G_cyclase"/>
</dbReference>
<organism evidence="5 6">
    <name type="scientific">Rubrivirga marina</name>
    <dbReference type="NCBI Taxonomy" id="1196024"/>
    <lineage>
        <taxon>Bacteria</taxon>
        <taxon>Pseudomonadati</taxon>
        <taxon>Rhodothermota</taxon>
        <taxon>Rhodothermia</taxon>
        <taxon>Rhodothermales</taxon>
        <taxon>Rubricoccaceae</taxon>
        <taxon>Rubrivirga</taxon>
    </lineage>
</organism>
<protein>
    <recommendedName>
        <fullName evidence="4">Guanylate cyclase domain-containing protein</fullName>
    </recommendedName>
</protein>
<keyword evidence="3" id="KW-0472">Membrane</keyword>
<dbReference type="SMART" id="SM00065">
    <property type="entry name" value="GAF"/>
    <property type="match status" value="1"/>
</dbReference>
<reference evidence="5 6" key="1">
    <citation type="submission" date="2016-11" db="EMBL/GenBank/DDBJ databases">
        <title>Study of marine rhodopsin-containing bacteria.</title>
        <authorList>
            <person name="Yoshizawa S."/>
            <person name="Kumagai Y."/>
            <person name="Kogure K."/>
        </authorList>
    </citation>
    <scope>NUCLEOTIDE SEQUENCE [LARGE SCALE GENOMIC DNA]</scope>
    <source>
        <strain evidence="5 6">SAORIC-28</strain>
    </source>
</reference>
<dbReference type="AlphaFoldDB" id="A0A271J5A2"/>
<feature type="domain" description="Guanylate cyclase" evidence="4">
    <location>
        <begin position="211"/>
        <end position="340"/>
    </location>
</feature>
<dbReference type="PANTHER" id="PTHR43081:SF17">
    <property type="entry name" value="BLL5647 PROTEIN"/>
    <property type="match status" value="1"/>
</dbReference>
<sequence>MADAPPSPAEIDRLRRSVDELALLNEVAVAIGSARDLDAAVHALVRRSLDAIGAEQGVVTLVDRQSGAAGATFVRTVRGDRLALRPDEALLGWMGTHRRTLRLDAPRTSPPFSAFEWDDAVQTVLCAPLIANARFLGVLTLYNKRGGPFSDADARLLTILAMQSAQTLDAAQREAERTRILNLFGRHTAPAVVDELLRHEADPPVRRIAVCVMFLDVRGFTTFAEASEPEAVVDFLNRFFGLTVDAVTSRGGIVHQLLGDGFMAIFGAPLSTPDDCTHAVEAALDIVARVEAEVAAGELRPTRVGIGLHAGDVVAGTVGSAQHKEYKVTGDVVNVASRVEGLTKDLDAQVLATGAVWARVPPGRFEAEALGAAPLRGRAEALDLYRLA</sequence>
<dbReference type="InterPro" id="IPR050697">
    <property type="entry name" value="Adenylyl/Guanylyl_Cyclase_3/4"/>
</dbReference>
<evidence type="ECO:0000313" key="6">
    <source>
        <dbReference type="Proteomes" id="UP000216339"/>
    </source>
</evidence>
<dbReference type="SUPFAM" id="SSF55781">
    <property type="entry name" value="GAF domain-like"/>
    <property type="match status" value="1"/>
</dbReference>
<dbReference type="GO" id="GO:0004016">
    <property type="term" value="F:adenylate cyclase activity"/>
    <property type="evidence" value="ECO:0007669"/>
    <property type="project" value="UniProtKB-ARBA"/>
</dbReference>
<comment type="caution">
    <text evidence="5">The sequence shown here is derived from an EMBL/GenBank/DDBJ whole genome shotgun (WGS) entry which is preliminary data.</text>
</comment>
<keyword evidence="6" id="KW-1185">Reference proteome</keyword>
<evidence type="ECO:0000256" key="2">
    <source>
        <dbReference type="ARBA" id="ARBA00022475"/>
    </source>
</evidence>
<accession>A0A271J5A2</accession>
<dbReference type="GO" id="GO:0005886">
    <property type="term" value="C:plasma membrane"/>
    <property type="evidence" value="ECO:0007669"/>
    <property type="project" value="UniProtKB-SubCell"/>
</dbReference>
<evidence type="ECO:0000313" key="5">
    <source>
        <dbReference type="EMBL" id="PAP78530.1"/>
    </source>
</evidence>
<dbReference type="GO" id="GO:0006171">
    <property type="term" value="P:cAMP biosynthetic process"/>
    <property type="evidence" value="ECO:0007669"/>
    <property type="project" value="TreeGrafter"/>
</dbReference>
<dbReference type="OrthoDB" id="341967at2"/>
<evidence type="ECO:0000259" key="4">
    <source>
        <dbReference type="PROSITE" id="PS50125"/>
    </source>
</evidence>
<dbReference type="CDD" id="cd07302">
    <property type="entry name" value="CHD"/>
    <property type="match status" value="1"/>
</dbReference>
<dbReference type="SUPFAM" id="SSF55073">
    <property type="entry name" value="Nucleotide cyclase"/>
    <property type="match status" value="1"/>
</dbReference>
<dbReference type="GO" id="GO:0035556">
    <property type="term" value="P:intracellular signal transduction"/>
    <property type="evidence" value="ECO:0007669"/>
    <property type="project" value="InterPro"/>
</dbReference>
<dbReference type="InterPro" id="IPR029787">
    <property type="entry name" value="Nucleotide_cyclase"/>
</dbReference>
<dbReference type="EMBL" id="MQWD01000001">
    <property type="protein sequence ID" value="PAP78530.1"/>
    <property type="molecule type" value="Genomic_DNA"/>
</dbReference>
<dbReference type="Pfam" id="PF00211">
    <property type="entry name" value="Guanylate_cyc"/>
    <property type="match status" value="1"/>
</dbReference>
<dbReference type="Pfam" id="PF13185">
    <property type="entry name" value="GAF_2"/>
    <property type="match status" value="1"/>
</dbReference>
<dbReference type="InterPro" id="IPR029016">
    <property type="entry name" value="GAF-like_dom_sf"/>
</dbReference>
<dbReference type="RefSeq" id="WP_095512208.1">
    <property type="nucleotide sequence ID" value="NZ_MQWD01000001.1"/>
</dbReference>
<keyword evidence="2" id="KW-1003">Cell membrane</keyword>
<gene>
    <name evidence="5" type="ORF">BSZ37_19925</name>
</gene>